<keyword evidence="4" id="KW-1185">Reference proteome</keyword>
<dbReference type="Proteomes" id="UP001597362">
    <property type="component" value="Unassembled WGS sequence"/>
</dbReference>
<protein>
    <recommendedName>
        <fullName evidence="5">Endolytic transglycosylase MltG</fullName>
    </recommendedName>
</protein>
<dbReference type="EMBL" id="JBHUHO010000032">
    <property type="protein sequence ID" value="MFD2116800.1"/>
    <property type="molecule type" value="Genomic_DNA"/>
</dbReference>
<dbReference type="Gene3D" id="3.30.1490.480">
    <property type="entry name" value="Endolytic murein transglycosylase"/>
    <property type="match status" value="1"/>
</dbReference>
<sequence length="188" mass="20835">MHKRSFLLGLGIGIIIGAILLQLIVVGEASTKKLRSHEEVFSSESQPTPLTLSEELEEVVIEEEQEKADTSSNSSNKQTNNATNSIAAVDSKKEHIIRITPGETISSTAALLHKKKIITDKDEFIKQMRKKKQVVRAGCFLFNEQITVAQAMDIVKNEPLLSKEIAEYNQHSERIVVDAACVVHDEGK</sequence>
<evidence type="ECO:0000256" key="2">
    <source>
        <dbReference type="SAM" id="Phobius"/>
    </source>
</evidence>
<keyword evidence="2" id="KW-0472">Membrane</keyword>
<feature type="region of interest" description="Disordered" evidence="1">
    <location>
        <begin position="62"/>
        <end position="85"/>
    </location>
</feature>
<organism evidence="3 4">
    <name type="scientific">Paenibacillus yanchengensis</name>
    <dbReference type="NCBI Taxonomy" id="2035833"/>
    <lineage>
        <taxon>Bacteria</taxon>
        <taxon>Bacillati</taxon>
        <taxon>Bacillota</taxon>
        <taxon>Bacilli</taxon>
        <taxon>Bacillales</taxon>
        <taxon>Paenibacillaceae</taxon>
        <taxon>Paenibacillus</taxon>
    </lineage>
</organism>
<evidence type="ECO:0000313" key="3">
    <source>
        <dbReference type="EMBL" id="MFD2116800.1"/>
    </source>
</evidence>
<name>A0ABW4YM28_9BACL</name>
<evidence type="ECO:0000256" key="1">
    <source>
        <dbReference type="SAM" id="MobiDB-lite"/>
    </source>
</evidence>
<feature type="compositionally biased region" description="Low complexity" evidence="1">
    <location>
        <begin position="70"/>
        <end position="85"/>
    </location>
</feature>
<keyword evidence="2" id="KW-0812">Transmembrane</keyword>
<reference evidence="4" key="1">
    <citation type="journal article" date="2019" name="Int. J. Syst. Evol. Microbiol.">
        <title>The Global Catalogue of Microorganisms (GCM) 10K type strain sequencing project: providing services to taxonomists for standard genome sequencing and annotation.</title>
        <authorList>
            <consortium name="The Broad Institute Genomics Platform"/>
            <consortium name="The Broad Institute Genome Sequencing Center for Infectious Disease"/>
            <person name="Wu L."/>
            <person name="Ma J."/>
        </authorList>
    </citation>
    <scope>NUCLEOTIDE SEQUENCE [LARGE SCALE GENOMIC DNA]</scope>
    <source>
        <strain evidence="4">GH52</strain>
    </source>
</reference>
<keyword evidence="2" id="KW-1133">Transmembrane helix</keyword>
<evidence type="ECO:0008006" key="5">
    <source>
        <dbReference type="Google" id="ProtNLM"/>
    </source>
</evidence>
<comment type="caution">
    <text evidence="3">The sequence shown here is derived from an EMBL/GenBank/DDBJ whole genome shotgun (WGS) entry which is preliminary data.</text>
</comment>
<accession>A0ABW4YM28</accession>
<proteinExistence type="predicted"/>
<evidence type="ECO:0000313" key="4">
    <source>
        <dbReference type="Proteomes" id="UP001597362"/>
    </source>
</evidence>
<feature type="transmembrane region" description="Helical" evidence="2">
    <location>
        <begin position="6"/>
        <end position="26"/>
    </location>
</feature>
<dbReference type="RefSeq" id="WP_377773344.1">
    <property type="nucleotide sequence ID" value="NZ_JBHUHO010000032.1"/>
</dbReference>
<gene>
    <name evidence="3" type="ORF">ACFSJH_13820</name>
</gene>